<keyword evidence="1" id="KW-0732">Signal</keyword>
<feature type="chain" id="PRO_5002062434" evidence="1">
    <location>
        <begin position="21"/>
        <end position="60"/>
    </location>
</feature>
<organism evidence="2">
    <name type="scientific">Arundo donax</name>
    <name type="common">Giant reed</name>
    <name type="synonym">Donax arundinaceus</name>
    <dbReference type="NCBI Taxonomy" id="35708"/>
    <lineage>
        <taxon>Eukaryota</taxon>
        <taxon>Viridiplantae</taxon>
        <taxon>Streptophyta</taxon>
        <taxon>Embryophyta</taxon>
        <taxon>Tracheophyta</taxon>
        <taxon>Spermatophyta</taxon>
        <taxon>Magnoliopsida</taxon>
        <taxon>Liliopsida</taxon>
        <taxon>Poales</taxon>
        <taxon>Poaceae</taxon>
        <taxon>PACMAD clade</taxon>
        <taxon>Arundinoideae</taxon>
        <taxon>Arundineae</taxon>
        <taxon>Arundo</taxon>
    </lineage>
</organism>
<sequence>MEWMGFRIPWLMTRWNVSLASFAMSTSRLACSSSRFCSASLSRIACDSSRSEACERATAT</sequence>
<evidence type="ECO:0000313" key="2">
    <source>
        <dbReference type="EMBL" id="JAE17571.1"/>
    </source>
</evidence>
<reference evidence="2" key="1">
    <citation type="submission" date="2014-09" db="EMBL/GenBank/DDBJ databases">
        <authorList>
            <person name="Magalhaes I.L.F."/>
            <person name="Oliveira U."/>
            <person name="Santos F.R."/>
            <person name="Vidigal T.H.D.A."/>
            <person name="Brescovit A.D."/>
            <person name="Santos A.J."/>
        </authorList>
    </citation>
    <scope>NUCLEOTIDE SEQUENCE</scope>
    <source>
        <tissue evidence="2">Shoot tissue taken approximately 20 cm above the soil surface</tissue>
    </source>
</reference>
<dbReference type="EMBL" id="GBRH01180325">
    <property type="protein sequence ID" value="JAE17571.1"/>
    <property type="molecule type" value="Transcribed_RNA"/>
</dbReference>
<feature type="signal peptide" evidence="1">
    <location>
        <begin position="1"/>
        <end position="20"/>
    </location>
</feature>
<name>A0A0A9G4V6_ARUDO</name>
<proteinExistence type="predicted"/>
<evidence type="ECO:0000256" key="1">
    <source>
        <dbReference type="SAM" id="SignalP"/>
    </source>
</evidence>
<dbReference type="AlphaFoldDB" id="A0A0A9G4V6"/>
<protein>
    <submittedName>
        <fullName evidence="2">ETR7</fullName>
    </submittedName>
</protein>
<accession>A0A0A9G4V6</accession>
<reference evidence="2" key="2">
    <citation type="journal article" date="2015" name="Data Brief">
        <title>Shoot transcriptome of the giant reed, Arundo donax.</title>
        <authorList>
            <person name="Barrero R.A."/>
            <person name="Guerrero F.D."/>
            <person name="Moolhuijzen P."/>
            <person name="Goolsby J.A."/>
            <person name="Tidwell J."/>
            <person name="Bellgard S.E."/>
            <person name="Bellgard M.I."/>
        </authorList>
    </citation>
    <scope>NUCLEOTIDE SEQUENCE</scope>
    <source>
        <tissue evidence="2">Shoot tissue taken approximately 20 cm above the soil surface</tissue>
    </source>
</reference>